<dbReference type="RefSeq" id="WP_049705515.1">
    <property type="nucleotide sequence ID" value="NZ_BMFM01000001.1"/>
</dbReference>
<organism evidence="1 2">
    <name type="scientific">Paradevosia tibetensis</name>
    <dbReference type="NCBI Taxonomy" id="1447062"/>
    <lineage>
        <taxon>Bacteria</taxon>
        <taxon>Pseudomonadati</taxon>
        <taxon>Pseudomonadota</taxon>
        <taxon>Alphaproteobacteria</taxon>
        <taxon>Hyphomicrobiales</taxon>
        <taxon>Devosiaceae</taxon>
        <taxon>Paradevosia</taxon>
    </lineage>
</organism>
<dbReference type="KEGG" id="yti:FNA67_12660"/>
<dbReference type="Proteomes" id="UP000321062">
    <property type="component" value="Chromosome"/>
</dbReference>
<keyword evidence="2" id="KW-1185">Reference proteome</keyword>
<dbReference type="OrthoDB" id="7949641at2"/>
<evidence type="ECO:0000313" key="2">
    <source>
        <dbReference type="Proteomes" id="UP000321062"/>
    </source>
</evidence>
<dbReference type="EMBL" id="CP041690">
    <property type="protein sequence ID" value="QEE20977.1"/>
    <property type="molecule type" value="Genomic_DNA"/>
</dbReference>
<protein>
    <submittedName>
        <fullName evidence="1">Uncharacterized protein</fullName>
    </submittedName>
</protein>
<gene>
    <name evidence="1" type="ORF">FNA67_12660</name>
</gene>
<evidence type="ECO:0000313" key="1">
    <source>
        <dbReference type="EMBL" id="QEE20977.1"/>
    </source>
</evidence>
<name>A0A5B9DP52_9HYPH</name>
<sequence length="104" mass="11410">MATSNIKPIRQAEHVVEDMSEHMSGQIAALRRQLAAVSSSLEEMRESMNTHEIRDEVAHRARAAARYVGHQANSAGHIVRENPLQTAAALTAVALLAALVFRRD</sequence>
<reference evidence="1 2" key="1">
    <citation type="journal article" date="2015" name="Int. J. Syst. Evol. Microbiol.">
        <title>Youhaiella tibetensis gen. nov., sp. nov., isolated from subsurface sediment.</title>
        <authorList>
            <person name="Wang Y.X."/>
            <person name="Huang F.Q."/>
            <person name="Nogi Y."/>
            <person name="Pang S.J."/>
            <person name="Wang P.K."/>
            <person name="Lv J."/>
        </authorList>
    </citation>
    <scope>NUCLEOTIDE SEQUENCE [LARGE SCALE GENOMIC DNA]</scope>
    <source>
        <strain evidence="2">fig4</strain>
    </source>
</reference>
<accession>A0A5B9DP52</accession>
<proteinExistence type="predicted"/>
<dbReference type="AlphaFoldDB" id="A0A5B9DP52"/>